<dbReference type="Proteomes" id="UP000015106">
    <property type="component" value="Chromosome 7"/>
</dbReference>
<reference evidence="3" key="1">
    <citation type="journal article" date="2013" name="Nature">
        <title>Draft genome of the wheat A-genome progenitor Triticum urartu.</title>
        <authorList>
            <person name="Ling H.Q."/>
            <person name="Zhao S."/>
            <person name="Liu D."/>
            <person name="Wang J."/>
            <person name="Sun H."/>
            <person name="Zhang C."/>
            <person name="Fan H."/>
            <person name="Li D."/>
            <person name="Dong L."/>
            <person name="Tao Y."/>
            <person name="Gao C."/>
            <person name="Wu H."/>
            <person name="Li Y."/>
            <person name="Cui Y."/>
            <person name="Guo X."/>
            <person name="Zheng S."/>
            <person name="Wang B."/>
            <person name="Yu K."/>
            <person name="Liang Q."/>
            <person name="Yang W."/>
            <person name="Lou X."/>
            <person name="Chen J."/>
            <person name="Feng M."/>
            <person name="Jian J."/>
            <person name="Zhang X."/>
            <person name="Luo G."/>
            <person name="Jiang Y."/>
            <person name="Liu J."/>
            <person name="Wang Z."/>
            <person name="Sha Y."/>
            <person name="Zhang B."/>
            <person name="Wu H."/>
            <person name="Tang D."/>
            <person name="Shen Q."/>
            <person name="Xue P."/>
            <person name="Zou S."/>
            <person name="Wang X."/>
            <person name="Liu X."/>
            <person name="Wang F."/>
            <person name="Yang Y."/>
            <person name="An X."/>
            <person name="Dong Z."/>
            <person name="Zhang K."/>
            <person name="Zhang X."/>
            <person name="Luo M.C."/>
            <person name="Dvorak J."/>
            <person name="Tong Y."/>
            <person name="Wang J."/>
            <person name="Yang H."/>
            <person name="Li Z."/>
            <person name="Wang D."/>
            <person name="Zhang A."/>
            <person name="Wang J."/>
        </authorList>
    </citation>
    <scope>NUCLEOTIDE SEQUENCE</scope>
    <source>
        <strain evidence="3">cv. G1812</strain>
    </source>
</reference>
<feature type="region of interest" description="Disordered" evidence="1">
    <location>
        <begin position="1"/>
        <end position="23"/>
    </location>
</feature>
<evidence type="ECO:0000313" key="2">
    <source>
        <dbReference type="EnsemblPlants" id="TuG1812G0700005896.01.T01.cds423477"/>
    </source>
</evidence>
<accession>A0A8R7R687</accession>
<protein>
    <submittedName>
        <fullName evidence="2">Uncharacterized protein</fullName>
    </submittedName>
</protein>
<evidence type="ECO:0000313" key="3">
    <source>
        <dbReference type="Proteomes" id="UP000015106"/>
    </source>
</evidence>
<keyword evidence="3" id="KW-1185">Reference proteome</keyword>
<organism evidence="2 3">
    <name type="scientific">Triticum urartu</name>
    <name type="common">Red wild einkorn</name>
    <name type="synonym">Crithodium urartu</name>
    <dbReference type="NCBI Taxonomy" id="4572"/>
    <lineage>
        <taxon>Eukaryota</taxon>
        <taxon>Viridiplantae</taxon>
        <taxon>Streptophyta</taxon>
        <taxon>Embryophyta</taxon>
        <taxon>Tracheophyta</taxon>
        <taxon>Spermatophyta</taxon>
        <taxon>Magnoliopsida</taxon>
        <taxon>Liliopsida</taxon>
        <taxon>Poales</taxon>
        <taxon>Poaceae</taxon>
        <taxon>BOP clade</taxon>
        <taxon>Pooideae</taxon>
        <taxon>Triticodae</taxon>
        <taxon>Triticeae</taxon>
        <taxon>Triticinae</taxon>
        <taxon>Triticum</taxon>
    </lineage>
</organism>
<sequence>MSFAPELSSNHAKGLHCKGGLSQPPTSNNVHHLQLHALLRQQRDNLIPAAVHAHQVLGRPVERSQPGVYCHRAIFCILVEIQCLPPFALLLDAVLELFDLGPDAMALKDRLDPAHGLLHELGLDLPVAEAEHVAVDALLHVVAEVAHAVLPVLGHLVQPFHVRQRAHQGLHPAELPLEELDVFAHPLEHLELVAEQGGELAEDGAKRPRPDPHARHLPLAPFEKVKPLQLGYTRAMAGGV</sequence>
<dbReference type="AlphaFoldDB" id="A0A8R7R687"/>
<name>A0A8R7R687_TRIUA</name>
<feature type="region of interest" description="Disordered" evidence="1">
    <location>
        <begin position="198"/>
        <end position="217"/>
    </location>
</feature>
<dbReference type="Gramene" id="TuG1812G0700005896.01.T01">
    <property type="protein sequence ID" value="TuG1812G0700005896.01.T01.cds423477"/>
    <property type="gene ID" value="TuG1812G0700005896.01"/>
</dbReference>
<feature type="compositionally biased region" description="Basic and acidic residues" evidence="1">
    <location>
        <begin position="203"/>
        <end position="214"/>
    </location>
</feature>
<dbReference type="EnsemblPlants" id="TuG1812G0700005896.01.T01">
    <property type="protein sequence ID" value="TuG1812G0700005896.01.T01.cds423477"/>
    <property type="gene ID" value="TuG1812G0700005896.01"/>
</dbReference>
<proteinExistence type="predicted"/>
<reference evidence="2" key="2">
    <citation type="submission" date="2018-03" db="EMBL/GenBank/DDBJ databases">
        <title>The Triticum urartu genome reveals the dynamic nature of wheat genome evolution.</title>
        <authorList>
            <person name="Ling H."/>
            <person name="Ma B."/>
            <person name="Shi X."/>
            <person name="Liu H."/>
            <person name="Dong L."/>
            <person name="Sun H."/>
            <person name="Cao Y."/>
            <person name="Gao Q."/>
            <person name="Zheng S."/>
            <person name="Li Y."/>
            <person name="Yu Y."/>
            <person name="Du H."/>
            <person name="Qi M."/>
            <person name="Li Y."/>
            <person name="Yu H."/>
            <person name="Cui Y."/>
            <person name="Wang N."/>
            <person name="Chen C."/>
            <person name="Wu H."/>
            <person name="Zhao Y."/>
            <person name="Zhang J."/>
            <person name="Li Y."/>
            <person name="Zhou W."/>
            <person name="Zhang B."/>
            <person name="Hu W."/>
            <person name="Eijk M."/>
            <person name="Tang J."/>
            <person name="Witsenboer H."/>
            <person name="Zhao S."/>
            <person name="Li Z."/>
            <person name="Zhang A."/>
            <person name="Wang D."/>
            <person name="Liang C."/>
        </authorList>
    </citation>
    <scope>NUCLEOTIDE SEQUENCE [LARGE SCALE GENOMIC DNA]</scope>
    <source>
        <strain evidence="2">cv. G1812</strain>
    </source>
</reference>
<evidence type="ECO:0000256" key="1">
    <source>
        <dbReference type="SAM" id="MobiDB-lite"/>
    </source>
</evidence>
<reference evidence="2" key="3">
    <citation type="submission" date="2022-06" db="UniProtKB">
        <authorList>
            <consortium name="EnsemblPlants"/>
        </authorList>
    </citation>
    <scope>IDENTIFICATION</scope>
</reference>